<dbReference type="RefSeq" id="WP_229962192.1">
    <property type="nucleotide sequence ID" value="NZ_JAJJWI010000019.1"/>
</dbReference>
<evidence type="ECO:0000313" key="10">
    <source>
        <dbReference type="Proteomes" id="UP001597369"/>
    </source>
</evidence>
<dbReference type="PROSITE" id="PS51257">
    <property type="entry name" value="PROKAR_LIPOPROTEIN"/>
    <property type="match status" value="1"/>
</dbReference>
<dbReference type="EMBL" id="JBHUHV010000014">
    <property type="protein sequence ID" value="MFD2065970.1"/>
    <property type="molecule type" value="Genomic_DNA"/>
</dbReference>
<evidence type="ECO:0000256" key="1">
    <source>
        <dbReference type="ARBA" id="ARBA00004442"/>
    </source>
</evidence>
<comment type="similarity">
    <text evidence="2">Belongs to the SusD family.</text>
</comment>
<proteinExistence type="inferred from homology"/>
<dbReference type="SUPFAM" id="SSF48452">
    <property type="entry name" value="TPR-like"/>
    <property type="match status" value="1"/>
</dbReference>
<evidence type="ECO:0000256" key="6">
    <source>
        <dbReference type="SAM" id="SignalP"/>
    </source>
</evidence>
<accession>A0ABW4WW45</accession>
<evidence type="ECO:0000259" key="8">
    <source>
        <dbReference type="Pfam" id="PF14322"/>
    </source>
</evidence>
<sequence length="530" mass="59686">MKKFIYSSAILFILSVSSSCTDLDVDVESEFNPSNFPTTQEQFAAATGPIYSQFSSQYAVPYWRLQELSTDAAIIPARAGNWDDGGQYRFLHKHTWTVDHPIVRSIWEWGFGGINTANRVLQIFEDAQPSTTGNESIAQVRAMRALFYFFMMDTFGNVPILTTFGSTELPATAPRAEVFAFIESELKAAIPDLSEATGSVTYGRPNKYMAYALLEKLYLNAEYYIGTPMYTEAVEMADSILAANKYALTADYSSMFMPDNGPNVEETIFAAVYDANLIKGNQMTRFAMHYALQKKYSIPFTPSSSLMTLPEYFNKFNLAGDVRNDTWLVGKQYDFDGSPVVINTTNKGLDETYSGPEPEAKIAWQLEIFPELVLEKEASMDIGNDVKSQAYGVRSIKYYPDQNSSTDRHQNNDVPVFRLADVMLMKAEAILRGAAPTIVDGELQTPLVLVNKVRERAKAPLATDVDLAALLEERARELAWEGWRRNDLIRYGLFEQEWGFKTNNETFRRVYPIPATERSLNPNLAQNPGY</sequence>
<reference evidence="10" key="1">
    <citation type="journal article" date="2019" name="Int. J. Syst. Evol. Microbiol.">
        <title>The Global Catalogue of Microorganisms (GCM) 10K type strain sequencing project: providing services to taxonomists for standard genome sequencing and annotation.</title>
        <authorList>
            <consortium name="The Broad Institute Genomics Platform"/>
            <consortium name="The Broad Institute Genome Sequencing Center for Infectious Disease"/>
            <person name="Wu L."/>
            <person name="Ma J."/>
        </authorList>
    </citation>
    <scope>NUCLEOTIDE SEQUENCE [LARGE SCALE GENOMIC DNA]</scope>
    <source>
        <strain evidence="10">JCM 16545</strain>
    </source>
</reference>
<feature type="domain" description="RagB/SusD" evidence="7">
    <location>
        <begin position="376"/>
        <end position="504"/>
    </location>
</feature>
<evidence type="ECO:0000256" key="3">
    <source>
        <dbReference type="ARBA" id="ARBA00022729"/>
    </source>
</evidence>
<feature type="chain" id="PRO_5047109035" evidence="6">
    <location>
        <begin position="23"/>
        <end position="530"/>
    </location>
</feature>
<protein>
    <submittedName>
        <fullName evidence="9">RagB/SusD family nutrient uptake outer membrane protein</fullName>
    </submittedName>
</protein>
<dbReference type="Gene3D" id="1.25.40.390">
    <property type="match status" value="1"/>
</dbReference>
<comment type="caution">
    <text evidence="9">The sequence shown here is derived from an EMBL/GenBank/DDBJ whole genome shotgun (WGS) entry which is preliminary data.</text>
</comment>
<name>A0ABW4WW45_9BACT</name>
<gene>
    <name evidence="9" type="ORF">ACFSKU_03685</name>
</gene>
<comment type="subcellular location">
    <subcellularLocation>
        <location evidence="1">Cell outer membrane</location>
    </subcellularLocation>
</comment>
<dbReference type="Proteomes" id="UP001597369">
    <property type="component" value="Unassembled WGS sequence"/>
</dbReference>
<feature type="signal peptide" evidence="6">
    <location>
        <begin position="1"/>
        <end position="22"/>
    </location>
</feature>
<evidence type="ECO:0000256" key="2">
    <source>
        <dbReference type="ARBA" id="ARBA00006275"/>
    </source>
</evidence>
<evidence type="ECO:0000256" key="5">
    <source>
        <dbReference type="ARBA" id="ARBA00023237"/>
    </source>
</evidence>
<keyword evidence="5" id="KW-0998">Cell outer membrane</keyword>
<dbReference type="InterPro" id="IPR011990">
    <property type="entry name" value="TPR-like_helical_dom_sf"/>
</dbReference>
<organism evidence="9 10">
    <name type="scientific">Pontibacter silvestris</name>
    <dbReference type="NCBI Taxonomy" id="2305183"/>
    <lineage>
        <taxon>Bacteria</taxon>
        <taxon>Pseudomonadati</taxon>
        <taxon>Bacteroidota</taxon>
        <taxon>Cytophagia</taxon>
        <taxon>Cytophagales</taxon>
        <taxon>Hymenobacteraceae</taxon>
        <taxon>Pontibacter</taxon>
    </lineage>
</organism>
<keyword evidence="4" id="KW-0472">Membrane</keyword>
<evidence type="ECO:0000256" key="4">
    <source>
        <dbReference type="ARBA" id="ARBA00023136"/>
    </source>
</evidence>
<evidence type="ECO:0000259" key="7">
    <source>
        <dbReference type="Pfam" id="PF07980"/>
    </source>
</evidence>
<dbReference type="InterPro" id="IPR012944">
    <property type="entry name" value="SusD_RagB_dom"/>
</dbReference>
<dbReference type="Pfam" id="PF14322">
    <property type="entry name" value="SusD-like_3"/>
    <property type="match status" value="1"/>
</dbReference>
<dbReference type="Pfam" id="PF07980">
    <property type="entry name" value="SusD_RagB"/>
    <property type="match status" value="1"/>
</dbReference>
<keyword evidence="3 6" id="KW-0732">Signal</keyword>
<evidence type="ECO:0000313" key="9">
    <source>
        <dbReference type="EMBL" id="MFD2065970.1"/>
    </source>
</evidence>
<dbReference type="InterPro" id="IPR033985">
    <property type="entry name" value="SusD-like_N"/>
</dbReference>
<feature type="domain" description="SusD-like N-terminal" evidence="8">
    <location>
        <begin position="63"/>
        <end position="219"/>
    </location>
</feature>
<keyword evidence="10" id="KW-1185">Reference proteome</keyword>